<organism evidence="1 2">
    <name type="scientific">Athelia psychrophila</name>
    <dbReference type="NCBI Taxonomy" id="1759441"/>
    <lineage>
        <taxon>Eukaryota</taxon>
        <taxon>Fungi</taxon>
        <taxon>Dikarya</taxon>
        <taxon>Basidiomycota</taxon>
        <taxon>Agaricomycotina</taxon>
        <taxon>Agaricomycetes</taxon>
        <taxon>Agaricomycetidae</taxon>
        <taxon>Atheliales</taxon>
        <taxon>Atheliaceae</taxon>
        <taxon>Athelia</taxon>
    </lineage>
</organism>
<evidence type="ECO:0000313" key="1">
    <source>
        <dbReference type="EMBL" id="KZP23542.1"/>
    </source>
</evidence>
<dbReference type="AlphaFoldDB" id="A0A166M1J5"/>
<protein>
    <recommendedName>
        <fullName evidence="3">BTB domain-containing protein</fullName>
    </recommendedName>
</protein>
<evidence type="ECO:0000313" key="2">
    <source>
        <dbReference type="Proteomes" id="UP000076532"/>
    </source>
</evidence>
<accession>A0A166M1J5</accession>
<gene>
    <name evidence="1" type="ORF">FIBSPDRAFT_786062</name>
</gene>
<name>A0A166M1J5_9AGAM</name>
<proteinExistence type="predicted"/>
<dbReference type="OrthoDB" id="3217871at2759"/>
<keyword evidence="2" id="KW-1185">Reference proteome</keyword>
<sequence length="313" mass="35381">MTQPTTVRSESLWFRDGNVILQAEETQFKVYQGLLAKQSAIFSDMFALPQPSVGEELVEGNPVVSLSDTAKEVSFVLEAIFLRRWVAPGERIPLKVAAAFLRLGNKYEIETLRTEALKRLYFEFPSNLAGLDTVIYGDGKGTMIERAGWMYIDAANLAREQNLLSALPIALYWCCRWKLSVLEQGQRRPDGTISTLSPVNERACFLAYSELLELKEQKTFLWALPTSPGFDSCRSPNECRAARNKLAASVLFPTSATLCFGIWKDEYKTGQCNLCIPVARRMHKDGRQQLWDALPGVFGLPDWEELRKERDVL</sequence>
<dbReference type="EMBL" id="KV417532">
    <property type="protein sequence ID" value="KZP23542.1"/>
    <property type="molecule type" value="Genomic_DNA"/>
</dbReference>
<reference evidence="1 2" key="1">
    <citation type="journal article" date="2016" name="Mol. Biol. Evol.">
        <title>Comparative Genomics of Early-Diverging Mushroom-Forming Fungi Provides Insights into the Origins of Lignocellulose Decay Capabilities.</title>
        <authorList>
            <person name="Nagy L.G."/>
            <person name="Riley R."/>
            <person name="Tritt A."/>
            <person name="Adam C."/>
            <person name="Daum C."/>
            <person name="Floudas D."/>
            <person name="Sun H."/>
            <person name="Yadav J.S."/>
            <person name="Pangilinan J."/>
            <person name="Larsson K.H."/>
            <person name="Matsuura K."/>
            <person name="Barry K."/>
            <person name="Labutti K."/>
            <person name="Kuo R."/>
            <person name="Ohm R.A."/>
            <person name="Bhattacharya S.S."/>
            <person name="Shirouzu T."/>
            <person name="Yoshinaga Y."/>
            <person name="Martin F.M."/>
            <person name="Grigoriev I.V."/>
            <person name="Hibbett D.S."/>
        </authorList>
    </citation>
    <scope>NUCLEOTIDE SEQUENCE [LARGE SCALE GENOMIC DNA]</scope>
    <source>
        <strain evidence="1 2">CBS 109695</strain>
    </source>
</reference>
<dbReference type="Proteomes" id="UP000076532">
    <property type="component" value="Unassembled WGS sequence"/>
</dbReference>
<evidence type="ECO:0008006" key="3">
    <source>
        <dbReference type="Google" id="ProtNLM"/>
    </source>
</evidence>